<evidence type="ECO:0000313" key="4">
    <source>
        <dbReference type="EMBL" id="ENH96142.1"/>
    </source>
</evidence>
<dbReference type="GO" id="GO:0006096">
    <property type="term" value="P:glycolytic process"/>
    <property type="evidence" value="ECO:0007669"/>
    <property type="project" value="UniProtKB-UniPathway"/>
</dbReference>
<dbReference type="PROSITE" id="PS51440">
    <property type="entry name" value="TIM_2"/>
    <property type="match status" value="1"/>
</dbReference>
<comment type="subunit">
    <text evidence="3">Homodimer.</text>
</comment>
<proteinExistence type="inferred from homology"/>
<dbReference type="GO" id="GO:0019563">
    <property type="term" value="P:glycerol catabolic process"/>
    <property type="evidence" value="ECO:0007669"/>
    <property type="project" value="TreeGrafter"/>
</dbReference>
<dbReference type="GO" id="GO:0006094">
    <property type="term" value="P:gluconeogenesis"/>
    <property type="evidence" value="ECO:0007669"/>
    <property type="project" value="UniProtKB-UniPathway"/>
</dbReference>
<comment type="catalytic activity">
    <reaction evidence="3">
        <text>D-glyceraldehyde 3-phosphate = dihydroxyacetone phosphate</text>
        <dbReference type="Rhea" id="RHEA:18585"/>
        <dbReference type="ChEBI" id="CHEBI:57642"/>
        <dbReference type="ChEBI" id="CHEBI:59776"/>
        <dbReference type="EC" id="5.3.1.1"/>
    </reaction>
</comment>
<evidence type="ECO:0000256" key="3">
    <source>
        <dbReference type="RuleBase" id="RU363013"/>
    </source>
</evidence>
<dbReference type="Gene3D" id="3.20.20.70">
    <property type="entry name" value="Aldolase class I"/>
    <property type="match status" value="1"/>
</dbReference>
<protein>
    <recommendedName>
        <fullName evidence="3">Triosephosphate isomerase</fullName>
        <ecNumber evidence="3">5.3.1.1</ecNumber>
    </recommendedName>
</protein>
<comment type="caution">
    <text evidence="4">The sequence shown here is derived from an EMBL/GenBank/DDBJ whole genome shotgun (WGS) entry which is preliminary data.</text>
</comment>
<comment type="pathway">
    <text evidence="3">Carbohydrate degradation; glycolysis; D-glyceraldehyde 3-phosphate from glycerone phosphate: step 1/1.</text>
</comment>
<sequence length="258" mass="29277">MSNQKVLLGTNWKMTKTLSEGRQYVKQLREIEQQLSDQIELFIIPSFPHLYPLKEDVQGTSINIGAQNMHWEEKGAYTGEVSPVMLKELGLDLVEIGHSERRQYYNENDVDVNKKVVAALRHDLKALVCIGENATDKTMNVGKEKVRQQLKIALQHVPAEDVDNVIVAYEPVWAIGENGLPADADYVAEQHDEIRKLLVELYGNKGVETPILYGGSVNKRNFESYLNCQNVSGLFIGRAAWDIDSFRDILFTVNEHHL</sequence>
<keyword evidence="5" id="KW-1185">Reference proteome</keyword>
<dbReference type="Proteomes" id="UP000012283">
    <property type="component" value="Unassembled WGS sequence"/>
</dbReference>
<dbReference type="PANTHER" id="PTHR21139">
    <property type="entry name" value="TRIOSEPHOSPHATE ISOMERASE"/>
    <property type="match status" value="1"/>
</dbReference>
<dbReference type="InterPro" id="IPR020861">
    <property type="entry name" value="Triosephosphate_isomerase_AS"/>
</dbReference>
<evidence type="ECO:0000256" key="2">
    <source>
        <dbReference type="ARBA" id="ARBA00023235"/>
    </source>
</evidence>
<reference evidence="4 5" key="1">
    <citation type="submission" date="2013-03" db="EMBL/GenBank/DDBJ databases">
        <title>Draft genome sequence of Gracibacillus halophilus YIM-C55.5, a moderately halophilic and thermophilic organism from the Xiaochaidamu salt lake.</title>
        <authorList>
            <person name="Sugumar T."/>
            <person name="Polireddy D.R."/>
            <person name="Antony A."/>
            <person name="Madhava Y.R."/>
            <person name="Sivakumar N."/>
        </authorList>
    </citation>
    <scope>NUCLEOTIDE SEQUENCE [LARGE SCALE GENOMIC DNA]</scope>
    <source>
        <strain evidence="4 5">YIM-C55.5</strain>
    </source>
</reference>
<keyword evidence="3" id="KW-0963">Cytoplasm</keyword>
<dbReference type="UniPathway" id="UPA00109">
    <property type="reaction ID" value="UER00189"/>
</dbReference>
<dbReference type="GO" id="GO:0046166">
    <property type="term" value="P:glyceraldehyde-3-phosphate biosynthetic process"/>
    <property type="evidence" value="ECO:0007669"/>
    <property type="project" value="TreeGrafter"/>
</dbReference>
<dbReference type="GO" id="GO:0004807">
    <property type="term" value="F:triose-phosphate isomerase activity"/>
    <property type="evidence" value="ECO:0007669"/>
    <property type="project" value="UniProtKB-EC"/>
</dbReference>
<dbReference type="SUPFAM" id="SSF51351">
    <property type="entry name" value="Triosephosphate isomerase (TIM)"/>
    <property type="match status" value="1"/>
</dbReference>
<dbReference type="InterPro" id="IPR035990">
    <property type="entry name" value="TIM_sf"/>
</dbReference>
<dbReference type="EMBL" id="APML01000057">
    <property type="protein sequence ID" value="ENH96142.1"/>
    <property type="molecule type" value="Genomic_DNA"/>
</dbReference>
<dbReference type="PANTHER" id="PTHR21139:SF42">
    <property type="entry name" value="TRIOSEPHOSPHATE ISOMERASE"/>
    <property type="match status" value="1"/>
</dbReference>
<comment type="subcellular location">
    <subcellularLocation>
        <location evidence="3">Cytoplasm</location>
    </subcellularLocation>
</comment>
<dbReference type="CDD" id="cd00311">
    <property type="entry name" value="TIM"/>
    <property type="match status" value="1"/>
</dbReference>
<evidence type="ECO:0000256" key="1">
    <source>
        <dbReference type="ARBA" id="ARBA00007422"/>
    </source>
</evidence>
<dbReference type="EC" id="5.3.1.1" evidence="3"/>
<dbReference type="InterPro" id="IPR000652">
    <property type="entry name" value="Triosephosphate_isomerase"/>
</dbReference>
<accession>N4WJ25</accession>
<gene>
    <name evidence="4" type="primary">tpiA</name>
    <name evidence="4" type="ORF">J416_12347</name>
</gene>
<name>N4WJ25_9BACI</name>
<dbReference type="eggNOG" id="COG0149">
    <property type="taxonomic scope" value="Bacteria"/>
</dbReference>
<dbReference type="RefSeq" id="WP_003472275.1">
    <property type="nucleotide sequence ID" value="NZ_APML01000057.1"/>
</dbReference>
<dbReference type="InterPro" id="IPR013785">
    <property type="entry name" value="Aldolase_TIM"/>
</dbReference>
<dbReference type="Pfam" id="PF00121">
    <property type="entry name" value="TIM"/>
    <property type="match status" value="1"/>
</dbReference>
<keyword evidence="3" id="KW-0312">Gluconeogenesis</keyword>
<organism evidence="4 5">
    <name type="scientific">Gracilibacillus halophilus YIM-C55.5</name>
    <dbReference type="NCBI Taxonomy" id="1308866"/>
    <lineage>
        <taxon>Bacteria</taxon>
        <taxon>Bacillati</taxon>
        <taxon>Bacillota</taxon>
        <taxon>Bacilli</taxon>
        <taxon>Bacillales</taxon>
        <taxon>Bacillaceae</taxon>
        <taxon>Gracilibacillus</taxon>
    </lineage>
</organism>
<keyword evidence="2 3" id="KW-0413">Isomerase</keyword>
<dbReference type="PROSITE" id="PS00171">
    <property type="entry name" value="TIM_1"/>
    <property type="match status" value="1"/>
</dbReference>
<comment type="pathway">
    <text evidence="3">Carbohydrate biosynthesis; gluconeogenesis.</text>
</comment>
<evidence type="ECO:0000313" key="5">
    <source>
        <dbReference type="Proteomes" id="UP000012283"/>
    </source>
</evidence>
<dbReference type="NCBIfam" id="NF000722">
    <property type="entry name" value="PRK00042.2-1"/>
    <property type="match status" value="1"/>
</dbReference>
<dbReference type="UniPathway" id="UPA00138"/>
<comment type="similarity">
    <text evidence="1 3">Belongs to the triosephosphate isomerase family.</text>
</comment>
<dbReference type="STRING" id="1308866.J416_12347"/>
<dbReference type="AlphaFoldDB" id="N4WJ25"/>
<keyword evidence="3" id="KW-0324">Glycolysis</keyword>
<dbReference type="PATRIC" id="fig|1308866.3.peg.2496"/>
<dbReference type="GO" id="GO:0005829">
    <property type="term" value="C:cytosol"/>
    <property type="evidence" value="ECO:0007669"/>
    <property type="project" value="TreeGrafter"/>
</dbReference>